<protein>
    <recommendedName>
        <fullName evidence="3">F-box domain-containing protein</fullName>
    </recommendedName>
</protein>
<proteinExistence type="predicted"/>
<dbReference type="SUPFAM" id="SSF81383">
    <property type="entry name" value="F-box domain"/>
    <property type="match status" value="1"/>
</dbReference>
<comment type="caution">
    <text evidence="1">The sequence shown here is derived from an EMBL/GenBank/DDBJ whole genome shotgun (WGS) entry which is preliminary data.</text>
</comment>
<sequence>MNSTLPLNCSNVLEISRPSSQQLSLDSEPVILSLSLLPAEMILLLFKFMGPVNSCVLGLTCRTFYAYHKENYPGRIYLNKCENCEALRKGQILCRRIPSEGRSLGSLLEQWMAPKYELDIAESWDCRMFELPNGKHARYVLPESLRRRRRREAVNAWMRARAMAMRHLVTRVISALS</sequence>
<gene>
    <name evidence="1" type="ORF">BJ878DRAFT_529130</name>
</gene>
<dbReference type="AlphaFoldDB" id="A0A9P7YUK8"/>
<accession>A0A9P7YUK8</accession>
<evidence type="ECO:0000313" key="1">
    <source>
        <dbReference type="EMBL" id="KAG9239966.1"/>
    </source>
</evidence>
<name>A0A9P7YUK8_9HELO</name>
<keyword evidence="2" id="KW-1185">Reference proteome</keyword>
<reference evidence="1" key="1">
    <citation type="journal article" date="2021" name="IMA Fungus">
        <title>Genomic characterization of three marine fungi, including Emericellopsis atlantica sp. nov. with signatures of a generalist lifestyle and marine biomass degradation.</title>
        <authorList>
            <person name="Hagestad O.C."/>
            <person name="Hou L."/>
            <person name="Andersen J.H."/>
            <person name="Hansen E.H."/>
            <person name="Altermark B."/>
            <person name="Li C."/>
            <person name="Kuhnert E."/>
            <person name="Cox R.J."/>
            <person name="Crous P.W."/>
            <person name="Spatafora J.W."/>
            <person name="Lail K."/>
            <person name="Amirebrahimi M."/>
            <person name="Lipzen A."/>
            <person name="Pangilinan J."/>
            <person name="Andreopoulos W."/>
            <person name="Hayes R.D."/>
            <person name="Ng V."/>
            <person name="Grigoriev I.V."/>
            <person name="Jackson S.A."/>
            <person name="Sutton T.D.S."/>
            <person name="Dobson A.D.W."/>
            <person name="Rama T."/>
        </authorList>
    </citation>
    <scope>NUCLEOTIDE SEQUENCE</scope>
    <source>
        <strain evidence="1">TRa3180A</strain>
    </source>
</reference>
<evidence type="ECO:0000313" key="2">
    <source>
        <dbReference type="Proteomes" id="UP000887226"/>
    </source>
</evidence>
<dbReference type="Proteomes" id="UP000887226">
    <property type="component" value="Unassembled WGS sequence"/>
</dbReference>
<organism evidence="1 2">
    <name type="scientific">Calycina marina</name>
    <dbReference type="NCBI Taxonomy" id="1763456"/>
    <lineage>
        <taxon>Eukaryota</taxon>
        <taxon>Fungi</taxon>
        <taxon>Dikarya</taxon>
        <taxon>Ascomycota</taxon>
        <taxon>Pezizomycotina</taxon>
        <taxon>Leotiomycetes</taxon>
        <taxon>Helotiales</taxon>
        <taxon>Pezizellaceae</taxon>
        <taxon>Calycina</taxon>
    </lineage>
</organism>
<dbReference type="EMBL" id="MU254677">
    <property type="protein sequence ID" value="KAG9239966.1"/>
    <property type="molecule type" value="Genomic_DNA"/>
</dbReference>
<dbReference type="InterPro" id="IPR036047">
    <property type="entry name" value="F-box-like_dom_sf"/>
</dbReference>
<evidence type="ECO:0008006" key="3">
    <source>
        <dbReference type="Google" id="ProtNLM"/>
    </source>
</evidence>